<keyword evidence="12" id="KW-1185">Reference proteome</keyword>
<dbReference type="PRINTS" id="PR00463">
    <property type="entry name" value="EP450I"/>
</dbReference>
<keyword evidence="7 9" id="KW-0408">Iron</keyword>
<organism evidence="11 12">
    <name type="scientific">Gymnopus androsaceus JB14</name>
    <dbReference type="NCBI Taxonomy" id="1447944"/>
    <lineage>
        <taxon>Eukaryota</taxon>
        <taxon>Fungi</taxon>
        <taxon>Dikarya</taxon>
        <taxon>Basidiomycota</taxon>
        <taxon>Agaricomycotina</taxon>
        <taxon>Agaricomycetes</taxon>
        <taxon>Agaricomycetidae</taxon>
        <taxon>Agaricales</taxon>
        <taxon>Marasmiineae</taxon>
        <taxon>Omphalotaceae</taxon>
        <taxon>Gymnopus</taxon>
    </lineage>
</organism>
<keyword evidence="5 9" id="KW-0479">Metal-binding</keyword>
<dbReference type="GO" id="GO:0016705">
    <property type="term" value="F:oxidoreductase activity, acting on paired donors, with incorporation or reduction of molecular oxygen"/>
    <property type="evidence" value="ECO:0007669"/>
    <property type="project" value="InterPro"/>
</dbReference>
<reference evidence="11" key="1">
    <citation type="journal article" date="2019" name="Environ. Microbiol.">
        <title>Fungal ecological strategies reflected in gene transcription - a case study of two litter decomposers.</title>
        <authorList>
            <person name="Barbi F."/>
            <person name="Kohler A."/>
            <person name="Barry K."/>
            <person name="Baskaran P."/>
            <person name="Daum C."/>
            <person name="Fauchery L."/>
            <person name="Ihrmark K."/>
            <person name="Kuo A."/>
            <person name="LaButti K."/>
            <person name="Lipzen A."/>
            <person name="Morin E."/>
            <person name="Grigoriev I.V."/>
            <person name="Henrissat B."/>
            <person name="Lindahl B."/>
            <person name="Martin F."/>
        </authorList>
    </citation>
    <scope>NUCLEOTIDE SEQUENCE</scope>
    <source>
        <strain evidence="11">JB14</strain>
    </source>
</reference>
<gene>
    <name evidence="11" type="ORF">BT96DRAFT_916247</name>
</gene>
<comment type="similarity">
    <text evidence="3 10">Belongs to the cytochrome P450 family.</text>
</comment>
<keyword evidence="8 10" id="KW-0503">Monooxygenase</keyword>
<dbReference type="InterPro" id="IPR050364">
    <property type="entry name" value="Cytochrome_P450_fung"/>
</dbReference>
<sequence>MNFLAVSFAVVVGGLLLAHLVSLKLHSHKPLPPGPKADPIIGHLRKIPLTQQPEVFHEWAKEYGDVMYLEVLGRKMIILDTLEAANDLLEKRSAIYSCRPNLVIFNLMGWGRGLSITRYGKRFFLHRKLFQNYFGRQESARFNPISYEASIVMVRRLMDRPAEYDRIIGRYMTCIVAKIAYGYSIKDDNDTFVTLVDKVGEMIHNSGPAASTPVDFFPWLAHLPSWFPGTYYAEYARKWKSLTHEFINYPFNFTTKQLSEGKAQPSFLSKYLSDMESQDIQDQEDYLEDLKNAAAQVYIAGVDTSWGTLVVFLMAMVLHPECQAKAQAEIDAVCGHDRLPTFEDHDSLPYIEYIMREVMRWHPVVPMGIPHRSLEDDVYNGMFIPAGSIVFANIRGMGWHEHIYKDATKFNPDRFIPKSKGGREEPYLSPFGFGRRICPGRFLAESSVWMAITMILATCKIEKAKDANGMEITPEIDFNIGFVNHLKPFKFNLVPRTAKASALVGGTM</sequence>
<evidence type="ECO:0000313" key="12">
    <source>
        <dbReference type="Proteomes" id="UP000799118"/>
    </source>
</evidence>
<proteinExistence type="inferred from homology"/>
<dbReference type="Pfam" id="PF00067">
    <property type="entry name" value="p450"/>
    <property type="match status" value="1"/>
</dbReference>
<keyword evidence="6 10" id="KW-0560">Oxidoreductase</keyword>
<dbReference type="InterPro" id="IPR001128">
    <property type="entry name" value="Cyt_P450"/>
</dbReference>
<evidence type="ECO:0000256" key="8">
    <source>
        <dbReference type="ARBA" id="ARBA00023033"/>
    </source>
</evidence>
<evidence type="ECO:0000256" key="5">
    <source>
        <dbReference type="ARBA" id="ARBA00022723"/>
    </source>
</evidence>
<dbReference type="PRINTS" id="PR00385">
    <property type="entry name" value="P450"/>
</dbReference>
<protein>
    <submittedName>
        <fullName evidence="11">Cytochrome P450</fullName>
    </submittedName>
</protein>
<dbReference type="PROSITE" id="PS00086">
    <property type="entry name" value="CYTOCHROME_P450"/>
    <property type="match status" value="1"/>
</dbReference>
<evidence type="ECO:0000256" key="2">
    <source>
        <dbReference type="ARBA" id="ARBA00005179"/>
    </source>
</evidence>
<evidence type="ECO:0000256" key="6">
    <source>
        <dbReference type="ARBA" id="ARBA00023002"/>
    </source>
</evidence>
<evidence type="ECO:0000256" key="1">
    <source>
        <dbReference type="ARBA" id="ARBA00001971"/>
    </source>
</evidence>
<evidence type="ECO:0000256" key="7">
    <source>
        <dbReference type="ARBA" id="ARBA00023004"/>
    </source>
</evidence>
<dbReference type="CDD" id="cd11065">
    <property type="entry name" value="CYP64-like"/>
    <property type="match status" value="1"/>
</dbReference>
<comment type="cofactor">
    <cofactor evidence="1 9">
        <name>heme</name>
        <dbReference type="ChEBI" id="CHEBI:30413"/>
    </cofactor>
</comment>
<evidence type="ECO:0000313" key="11">
    <source>
        <dbReference type="EMBL" id="KAE9405304.1"/>
    </source>
</evidence>
<evidence type="ECO:0000256" key="4">
    <source>
        <dbReference type="ARBA" id="ARBA00022617"/>
    </source>
</evidence>
<dbReference type="InterPro" id="IPR036396">
    <property type="entry name" value="Cyt_P450_sf"/>
</dbReference>
<keyword evidence="4 9" id="KW-0349">Heme</keyword>
<dbReference type="Gene3D" id="1.10.630.10">
    <property type="entry name" value="Cytochrome P450"/>
    <property type="match status" value="1"/>
</dbReference>
<evidence type="ECO:0000256" key="9">
    <source>
        <dbReference type="PIRSR" id="PIRSR602401-1"/>
    </source>
</evidence>
<accession>A0A6A4I928</accession>
<dbReference type="InterPro" id="IPR002401">
    <property type="entry name" value="Cyt_P450_E_grp-I"/>
</dbReference>
<dbReference type="InterPro" id="IPR017972">
    <property type="entry name" value="Cyt_P450_CS"/>
</dbReference>
<dbReference type="PANTHER" id="PTHR46300:SF5">
    <property type="entry name" value="CYTOCHROME P450"/>
    <property type="match status" value="1"/>
</dbReference>
<dbReference type="GO" id="GO:0020037">
    <property type="term" value="F:heme binding"/>
    <property type="evidence" value="ECO:0007669"/>
    <property type="project" value="InterPro"/>
</dbReference>
<comment type="pathway">
    <text evidence="2">Secondary metabolite biosynthesis.</text>
</comment>
<dbReference type="GO" id="GO:0005506">
    <property type="term" value="F:iron ion binding"/>
    <property type="evidence" value="ECO:0007669"/>
    <property type="project" value="InterPro"/>
</dbReference>
<dbReference type="GO" id="GO:0004497">
    <property type="term" value="F:monooxygenase activity"/>
    <property type="evidence" value="ECO:0007669"/>
    <property type="project" value="UniProtKB-KW"/>
</dbReference>
<dbReference type="AlphaFoldDB" id="A0A6A4I928"/>
<feature type="binding site" description="axial binding residue" evidence="9">
    <location>
        <position position="438"/>
    </location>
    <ligand>
        <name>heme</name>
        <dbReference type="ChEBI" id="CHEBI:30413"/>
    </ligand>
    <ligandPart>
        <name>Fe</name>
        <dbReference type="ChEBI" id="CHEBI:18248"/>
    </ligandPart>
</feature>
<dbReference type="OrthoDB" id="2789670at2759"/>
<dbReference type="EMBL" id="ML769410">
    <property type="protein sequence ID" value="KAE9405304.1"/>
    <property type="molecule type" value="Genomic_DNA"/>
</dbReference>
<evidence type="ECO:0000256" key="3">
    <source>
        <dbReference type="ARBA" id="ARBA00010617"/>
    </source>
</evidence>
<dbReference type="SUPFAM" id="SSF48264">
    <property type="entry name" value="Cytochrome P450"/>
    <property type="match status" value="1"/>
</dbReference>
<evidence type="ECO:0000256" key="10">
    <source>
        <dbReference type="RuleBase" id="RU000461"/>
    </source>
</evidence>
<dbReference type="PANTHER" id="PTHR46300">
    <property type="entry name" value="P450, PUTATIVE (EUROFUNG)-RELATED-RELATED"/>
    <property type="match status" value="1"/>
</dbReference>
<name>A0A6A4I928_9AGAR</name>
<dbReference type="Proteomes" id="UP000799118">
    <property type="component" value="Unassembled WGS sequence"/>
</dbReference>